<feature type="transmembrane region" description="Helical" evidence="1">
    <location>
        <begin position="30"/>
        <end position="57"/>
    </location>
</feature>
<comment type="caution">
    <text evidence="2">The sequence shown here is derived from an EMBL/GenBank/DDBJ whole genome shotgun (WGS) entry which is preliminary data.</text>
</comment>
<proteinExistence type="predicted"/>
<keyword evidence="3" id="KW-1185">Reference proteome</keyword>
<dbReference type="HOGENOM" id="CLU_090736_0_0_1"/>
<evidence type="ECO:0000313" key="2">
    <source>
        <dbReference type="EMBL" id="KFH40889.1"/>
    </source>
</evidence>
<reference evidence="3" key="1">
    <citation type="journal article" date="2014" name="Genome Announc.">
        <title>Genome sequence and annotation of Acremonium chrysogenum, producer of the beta-lactam antibiotic cephalosporin C.</title>
        <authorList>
            <person name="Terfehr D."/>
            <person name="Dahlmann T.A."/>
            <person name="Specht T."/>
            <person name="Zadra I."/>
            <person name="Kuernsteiner H."/>
            <person name="Kueck U."/>
        </authorList>
    </citation>
    <scope>NUCLEOTIDE SEQUENCE [LARGE SCALE GENOMIC DNA]</scope>
    <source>
        <strain evidence="3">ATCC 11550 / CBS 779.69 / DSM 880 / IAM 14645 / JCM 23072 / IMI 49137</strain>
    </source>
</reference>
<sequence>MGPSKLNTEVSASDFEIESRRLAVHSKMRILRIVDASALVMAAVATLAGVAILSLAADNLKVYHATYLPPEFLLSLWPEEVDLRPTEALIGAGAVAIVVHLTALAASRLRALRNRPHLATSTAIAAPLMVFLAATVAVGLSYAARNAGDGDHTIHGWTCHWRRVPMQVSPHFGTLCVQGDVALGLAVMLVPLEAVAVGVAAYAAFLRGRVGAMVRQGEERKGSPALS</sequence>
<keyword evidence="1" id="KW-0472">Membrane</keyword>
<feature type="transmembrane region" description="Helical" evidence="1">
    <location>
        <begin position="88"/>
        <end position="106"/>
    </location>
</feature>
<name>A0A086SUV7_HAPC1</name>
<feature type="transmembrane region" description="Helical" evidence="1">
    <location>
        <begin position="181"/>
        <end position="205"/>
    </location>
</feature>
<evidence type="ECO:0000313" key="3">
    <source>
        <dbReference type="Proteomes" id="UP000029964"/>
    </source>
</evidence>
<feature type="transmembrane region" description="Helical" evidence="1">
    <location>
        <begin position="118"/>
        <end position="143"/>
    </location>
</feature>
<dbReference type="Proteomes" id="UP000029964">
    <property type="component" value="Unassembled WGS sequence"/>
</dbReference>
<dbReference type="OrthoDB" id="3890746at2759"/>
<gene>
    <name evidence="2" type="ORF">ACRE_084080</name>
</gene>
<evidence type="ECO:0000256" key="1">
    <source>
        <dbReference type="SAM" id="Phobius"/>
    </source>
</evidence>
<keyword evidence="1" id="KW-0812">Transmembrane</keyword>
<keyword evidence="1" id="KW-1133">Transmembrane helix</keyword>
<accession>A0A086SUV7</accession>
<dbReference type="EMBL" id="JPKY01000159">
    <property type="protein sequence ID" value="KFH40889.1"/>
    <property type="molecule type" value="Genomic_DNA"/>
</dbReference>
<dbReference type="AlphaFoldDB" id="A0A086SUV7"/>
<protein>
    <submittedName>
        <fullName evidence="2">Uncharacterized protein</fullName>
    </submittedName>
</protein>
<organism evidence="2 3">
    <name type="scientific">Hapsidospora chrysogenum (strain ATCC 11550 / CBS 779.69 / DSM 880 / IAM 14645 / JCM 23072 / IMI 49137)</name>
    <name type="common">Acremonium chrysogenum</name>
    <dbReference type="NCBI Taxonomy" id="857340"/>
    <lineage>
        <taxon>Eukaryota</taxon>
        <taxon>Fungi</taxon>
        <taxon>Dikarya</taxon>
        <taxon>Ascomycota</taxon>
        <taxon>Pezizomycotina</taxon>
        <taxon>Sordariomycetes</taxon>
        <taxon>Hypocreomycetidae</taxon>
        <taxon>Hypocreales</taxon>
        <taxon>Bionectriaceae</taxon>
        <taxon>Hapsidospora</taxon>
    </lineage>
</organism>